<dbReference type="InterPro" id="IPR050155">
    <property type="entry name" value="HAD-like_hydrolase_sf"/>
</dbReference>
<dbReference type="SFLD" id="SFLDS00003">
    <property type="entry name" value="Haloacid_Dehalogenase"/>
    <property type="match status" value="1"/>
</dbReference>
<dbReference type="PANTHER" id="PTHR43434">
    <property type="entry name" value="PHOSPHOGLYCOLATE PHOSPHATASE"/>
    <property type="match status" value="1"/>
</dbReference>
<dbReference type="PANTHER" id="PTHR43434:SF1">
    <property type="entry name" value="PHOSPHOGLYCOLATE PHOSPHATASE"/>
    <property type="match status" value="1"/>
</dbReference>
<dbReference type="InterPro" id="IPR006439">
    <property type="entry name" value="HAD-SF_hydro_IA"/>
</dbReference>
<evidence type="ECO:0000313" key="1">
    <source>
        <dbReference type="EMBL" id="OGY29104.1"/>
    </source>
</evidence>
<comment type="caution">
    <text evidence="1">The sequence shown here is derived from an EMBL/GenBank/DDBJ whole genome shotgun (WGS) entry which is preliminary data.</text>
</comment>
<dbReference type="SFLD" id="SFLDG01129">
    <property type="entry name" value="C1.5:_HAD__Beta-PGM__Phosphata"/>
    <property type="match status" value="1"/>
</dbReference>
<evidence type="ECO:0000313" key="2">
    <source>
        <dbReference type="Proteomes" id="UP000177821"/>
    </source>
</evidence>
<reference evidence="1 2" key="1">
    <citation type="journal article" date="2016" name="Nat. Commun.">
        <title>Thousands of microbial genomes shed light on interconnected biogeochemical processes in an aquifer system.</title>
        <authorList>
            <person name="Anantharaman K."/>
            <person name="Brown C.T."/>
            <person name="Hug L.A."/>
            <person name="Sharon I."/>
            <person name="Castelle C.J."/>
            <person name="Probst A.J."/>
            <person name="Thomas B.C."/>
            <person name="Singh A."/>
            <person name="Wilkins M.J."/>
            <person name="Karaoz U."/>
            <person name="Brodie E.L."/>
            <person name="Williams K.H."/>
            <person name="Hubbard S.S."/>
            <person name="Banfield J.F."/>
        </authorList>
    </citation>
    <scope>NUCLEOTIDE SEQUENCE [LARGE SCALE GENOMIC DNA]</scope>
</reference>
<dbReference type="GO" id="GO:0005829">
    <property type="term" value="C:cytosol"/>
    <property type="evidence" value="ECO:0007669"/>
    <property type="project" value="TreeGrafter"/>
</dbReference>
<dbReference type="Proteomes" id="UP000177821">
    <property type="component" value="Unassembled WGS sequence"/>
</dbReference>
<dbReference type="InterPro" id="IPR036412">
    <property type="entry name" value="HAD-like_sf"/>
</dbReference>
<dbReference type="Gene3D" id="1.10.150.240">
    <property type="entry name" value="Putative phosphatase, domain 2"/>
    <property type="match status" value="1"/>
</dbReference>
<sequence length="222" mass="24576">MVIHQDLAQIKLVLFDLDDTLVHTYTDYELARREIKNYLVSLGLPQEVVIKPIILKIKESAKKLASNYAQQQQIETISLSIIEKVELEAVKNARVIEGSKPSLNYLRTKGLHVGIFSRTSSAAISKILAEADLGKFDIILGRNDLKEPKPDPEGILKSAKALGLKTNQIALVGDHPYDILSTKKVNSISIGVLTGVSDRQTLESVKSDYILESVLDLPKLFT</sequence>
<dbReference type="Gene3D" id="3.40.50.1000">
    <property type="entry name" value="HAD superfamily/HAD-like"/>
    <property type="match status" value="1"/>
</dbReference>
<accession>A0A1G1WN40</accession>
<dbReference type="NCBIfam" id="TIGR01549">
    <property type="entry name" value="HAD-SF-IA-v1"/>
    <property type="match status" value="1"/>
</dbReference>
<dbReference type="InterPro" id="IPR023198">
    <property type="entry name" value="PGP-like_dom2"/>
</dbReference>
<dbReference type="EMBL" id="MHCX01000035">
    <property type="protein sequence ID" value="OGY29104.1"/>
    <property type="molecule type" value="Genomic_DNA"/>
</dbReference>
<dbReference type="SUPFAM" id="SSF56784">
    <property type="entry name" value="HAD-like"/>
    <property type="match status" value="1"/>
</dbReference>
<proteinExistence type="predicted"/>
<organism evidence="1 2">
    <name type="scientific">Candidatus Woykebacteria bacterium RIFCSPHIGHO2_02_FULL_43_16b</name>
    <dbReference type="NCBI Taxonomy" id="1802601"/>
    <lineage>
        <taxon>Bacteria</taxon>
        <taxon>Candidatus Woykeibacteriota</taxon>
    </lineage>
</organism>
<dbReference type="AlphaFoldDB" id="A0A1G1WN40"/>
<evidence type="ECO:0008006" key="3">
    <source>
        <dbReference type="Google" id="ProtNLM"/>
    </source>
</evidence>
<dbReference type="GO" id="GO:0006281">
    <property type="term" value="P:DNA repair"/>
    <property type="evidence" value="ECO:0007669"/>
    <property type="project" value="TreeGrafter"/>
</dbReference>
<name>A0A1G1WN40_9BACT</name>
<dbReference type="GO" id="GO:0008967">
    <property type="term" value="F:phosphoglycolate phosphatase activity"/>
    <property type="evidence" value="ECO:0007669"/>
    <property type="project" value="TreeGrafter"/>
</dbReference>
<protein>
    <recommendedName>
        <fullName evidence="3">HAD family hydrolase</fullName>
    </recommendedName>
</protein>
<dbReference type="InterPro" id="IPR041492">
    <property type="entry name" value="HAD_2"/>
</dbReference>
<dbReference type="InterPro" id="IPR023214">
    <property type="entry name" value="HAD_sf"/>
</dbReference>
<dbReference type="PRINTS" id="PR00413">
    <property type="entry name" value="HADHALOGNASE"/>
</dbReference>
<dbReference type="Pfam" id="PF13419">
    <property type="entry name" value="HAD_2"/>
    <property type="match status" value="1"/>
</dbReference>
<gene>
    <name evidence="1" type="ORF">A3J50_02355</name>
</gene>